<reference evidence="12 13" key="1">
    <citation type="submission" date="2019-03" db="EMBL/GenBank/DDBJ databases">
        <title>Genomic Encyclopedia of Archaeal and Bacterial Type Strains, Phase II (KMG-II): from individual species to whole genera.</title>
        <authorList>
            <person name="Goeker M."/>
        </authorList>
    </citation>
    <scope>NUCLEOTIDE SEQUENCE [LARGE SCALE GENOMIC DNA]</scope>
    <source>
        <strain evidence="12 13">DSM 27697</strain>
    </source>
</reference>
<keyword evidence="7" id="KW-0997">Cell inner membrane</keyword>
<keyword evidence="3" id="KW-1003">Cell membrane</keyword>
<dbReference type="InterPro" id="IPR045275">
    <property type="entry name" value="MscS_archaea/bacteria_type"/>
</dbReference>
<feature type="transmembrane region" description="Helical" evidence="7">
    <location>
        <begin position="316"/>
        <end position="333"/>
    </location>
</feature>
<evidence type="ECO:0000313" key="12">
    <source>
        <dbReference type="EMBL" id="TCK07622.1"/>
    </source>
</evidence>
<keyword evidence="9" id="KW-0732">Signal</keyword>
<comment type="function">
    <text evidence="7">Mechanosensitive channel that participates in the regulation of osmotic pressure changes within the cell, opening in response to stretch forces in the membrane lipid bilayer, without the need for other proteins. Contributes to normal resistance to hypoosmotic shock. Forms an ion channel of 1.0 nanosiemens conductance with a slight preference for anions.</text>
</comment>
<dbReference type="Pfam" id="PF00924">
    <property type="entry name" value="MS_channel_2nd"/>
    <property type="match status" value="1"/>
</dbReference>
<comment type="subcellular location">
    <subcellularLocation>
        <location evidence="7">Cell inner membrane</location>
        <topology evidence="7">Multi-pass membrane protein</topology>
    </subcellularLocation>
    <subcellularLocation>
        <location evidence="1">Cell membrane</location>
        <topology evidence="1">Multi-pass membrane protein</topology>
    </subcellularLocation>
</comment>
<feature type="domain" description="Mechanosensitive ion channel MscS C-terminal" evidence="11">
    <location>
        <begin position="435"/>
        <end position="517"/>
    </location>
</feature>
<feature type="domain" description="Mechanosensitive ion channel MscS" evidence="10">
    <location>
        <begin position="360"/>
        <end position="425"/>
    </location>
</feature>
<evidence type="ECO:0000256" key="1">
    <source>
        <dbReference type="ARBA" id="ARBA00004651"/>
    </source>
</evidence>
<dbReference type="InterPro" id="IPR049278">
    <property type="entry name" value="MS_channel_C"/>
</dbReference>
<feature type="signal peptide" evidence="9">
    <location>
        <begin position="1"/>
        <end position="33"/>
    </location>
</feature>
<name>A0A4R1GSM7_9GAMM</name>
<keyword evidence="7" id="KW-0406">Ion transport</keyword>
<feature type="transmembrane region" description="Helical" evidence="7">
    <location>
        <begin position="345"/>
        <end position="370"/>
    </location>
</feature>
<dbReference type="InterPro" id="IPR006685">
    <property type="entry name" value="MscS_channel_2nd"/>
</dbReference>
<accession>A0A4R1GSM7</accession>
<keyword evidence="7" id="KW-0407">Ion channel</keyword>
<dbReference type="OrthoDB" id="9775207at2"/>
<evidence type="ECO:0000259" key="10">
    <source>
        <dbReference type="Pfam" id="PF00924"/>
    </source>
</evidence>
<comment type="similarity">
    <text evidence="2 7">Belongs to the MscS (TC 1.A.23) family.</text>
</comment>
<dbReference type="PANTHER" id="PTHR30221">
    <property type="entry name" value="SMALL-CONDUCTANCE MECHANOSENSITIVE CHANNEL"/>
    <property type="match status" value="1"/>
</dbReference>
<dbReference type="AlphaFoldDB" id="A0A4R1GSM7"/>
<evidence type="ECO:0000256" key="4">
    <source>
        <dbReference type="ARBA" id="ARBA00022692"/>
    </source>
</evidence>
<keyword evidence="6 7" id="KW-0472">Membrane</keyword>
<dbReference type="InterPro" id="IPR011066">
    <property type="entry name" value="MscS_channel_C_sf"/>
</dbReference>
<evidence type="ECO:0000256" key="5">
    <source>
        <dbReference type="ARBA" id="ARBA00022989"/>
    </source>
</evidence>
<evidence type="ECO:0000313" key="13">
    <source>
        <dbReference type="Proteomes" id="UP000294546"/>
    </source>
</evidence>
<feature type="region of interest" description="Disordered" evidence="8">
    <location>
        <begin position="534"/>
        <end position="563"/>
    </location>
</feature>
<comment type="subunit">
    <text evidence="7">Homoheptamer.</text>
</comment>
<evidence type="ECO:0000256" key="9">
    <source>
        <dbReference type="SAM" id="SignalP"/>
    </source>
</evidence>
<evidence type="ECO:0000256" key="6">
    <source>
        <dbReference type="ARBA" id="ARBA00023136"/>
    </source>
</evidence>
<keyword evidence="13" id="KW-1185">Reference proteome</keyword>
<feature type="transmembrane region" description="Helical" evidence="7">
    <location>
        <begin position="151"/>
        <end position="177"/>
    </location>
</feature>
<proteinExistence type="inferred from homology"/>
<evidence type="ECO:0000256" key="3">
    <source>
        <dbReference type="ARBA" id="ARBA00022475"/>
    </source>
</evidence>
<organism evidence="12 13">
    <name type="scientific">Marinobacterium mangrovicola</name>
    <dbReference type="NCBI Taxonomy" id="1476959"/>
    <lineage>
        <taxon>Bacteria</taxon>
        <taxon>Pseudomonadati</taxon>
        <taxon>Pseudomonadota</taxon>
        <taxon>Gammaproteobacteria</taxon>
        <taxon>Oceanospirillales</taxon>
        <taxon>Oceanospirillaceae</taxon>
        <taxon>Marinobacterium</taxon>
    </lineage>
</organism>
<evidence type="ECO:0000256" key="8">
    <source>
        <dbReference type="SAM" id="MobiDB-lite"/>
    </source>
</evidence>
<keyword evidence="5 7" id="KW-1133">Transmembrane helix</keyword>
<dbReference type="SUPFAM" id="SSF82689">
    <property type="entry name" value="Mechanosensitive channel protein MscS (YggB), C-terminal domain"/>
    <property type="match status" value="1"/>
</dbReference>
<sequence length="563" mass="63081">MHQRNRINGCGTRAGLISLLFCLSLVFSSVLYAQAESDGEIRRVHTAPVMIDGEALFHVAGTNSYPAQARADEVAERIKTVARDRALSPDDISLRELDERIDVYVANHRIVVLYPVDASAEGVALPELAQAVSERLKDSLLSFREQRTDRYLLFATLKSLGALVLCVGGILVTVWAFRRWHRYLEERFKERVQGLKIESFEILRAENIWLVLTRCNNFISWVLVFVLVYAGVEFILSQYPWTRATSNILLDWLIDPLKQMLLSIVEYLPSLIFLAILVTITRYCIKLLYLFFLGVEKERVVLQGFEPEWALPTYKLCRFFIIVLAAVLAYPYIPGSGSAAFQGLSIFLGVMVSLGASSAVASIVAGYAITYRRAFKIGDMIKVGEHTGVVEDMRLLVTHLRTFHNEEVVLPNSQLLNSSVINLSRPAQADGLVIHTSVGIGYETPWRQVEAMLKEAASRTRSLKTSPAPFVLVKNLGDYGIEYQLNVYVSGPTHLPHRYADLHRNILDVFNEYGVAIMTPSYVADPDDQKLVPPHGWYAAPAKAPEGAVPPVKTNNTDPDKKR</sequence>
<dbReference type="Proteomes" id="UP000294546">
    <property type="component" value="Unassembled WGS sequence"/>
</dbReference>
<dbReference type="SUPFAM" id="SSF50182">
    <property type="entry name" value="Sm-like ribonucleoproteins"/>
    <property type="match status" value="1"/>
</dbReference>
<keyword evidence="7" id="KW-0813">Transport</keyword>
<keyword evidence="4 7" id="KW-0812">Transmembrane</keyword>
<dbReference type="EMBL" id="SMFU01000008">
    <property type="protein sequence ID" value="TCK07622.1"/>
    <property type="molecule type" value="Genomic_DNA"/>
</dbReference>
<evidence type="ECO:0000256" key="7">
    <source>
        <dbReference type="RuleBase" id="RU369025"/>
    </source>
</evidence>
<evidence type="ECO:0000259" key="11">
    <source>
        <dbReference type="Pfam" id="PF21082"/>
    </source>
</evidence>
<dbReference type="GO" id="GO:0005886">
    <property type="term" value="C:plasma membrane"/>
    <property type="evidence" value="ECO:0007669"/>
    <property type="project" value="UniProtKB-SubCell"/>
</dbReference>
<feature type="chain" id="PRO_5020709756" description="Small-conductance mechanosensitive channel" evidence="9">
    <location>
        <begin position="34"/>
        <end position="563"/>
    </location>
</feature>
<dbReference type="Pfam" id="PF21082">
    <property type="entry name" value="MS_channel_3rd"/>
    <property type="match status" value="1"/>
</dbReference>
<comment type="caution">
    <text evidence="12">The sequence shown here is derived from an EMBL/GenBank/DDBJ whole genome shotgun (WGS) entry which is preliminary data.</text>
</comment>
<evidence type="ECO:0000256" key="2">
    <source>
        <dbReference type="ARBA" id="ARBA00008017"/>
    </source>
</evidence>
<gene>
    <name evidence="12" type="ORF">CLV83_2495</name>
</gene>
<dbReference type="GO" id="GO:0008381">
    <property type="term" value="F:mechanosensitive monoatomic ion channel activity"/>
    <property type="evidence" value="ECO:0007669"/>
    <property type="project" value="InterPro"/>
</dbReference>
<dbReference type="InterPro" id="IPR010920">
    <property type="entry name" value="LSM_dom_sf"/>
</dbReference>
<feature type="transmembrane region" description="Helical" evidence="7">
    <location>
        <begin position="218"/>
        <end position="241"/>
    </location>
</feature>
<dbReference type="Gene3D" id="2.30.30.60">
    <property type="match status" value="1"/>
</dbReference>
<protein>
    <recommendedName>
        <fullName evidence="7">Small-conductance mechanosensitive channel</fullName>
    </recommendedName>
</protein>
<dbReference type="InterPro" id="IPR023408">
    <property type="entry name" value="MscS_beta-dom_sf"/>
</dbReference>
<dbReference type="Gene3D" id="3.30.70.100">
    <property type="match status" value="1"/>
</dbReference>
<dbReference type="PANTHER" id="PTHR30221:SF18">
    <property type="entry name" value="SLL0590 PROTEIN"/>
    <property type="match status" value="1"/>
</dbReference>